<dbReference type="STRING" id="6211.A0A0S4MN56"/>
<name>A0A0S4MN56_ECHMU</name>
<dbReference type="EMBL" id="LN902846">
    <property type="protein sequence ID" value="CUT99705.1"/>
    <property type="molecule type" value="Genomic_DNA"/>
</dbReference>
<dbReference type="Proteomes" id="UP000017246">
    <property type="component" value="Unassembled WGS sequence"/>
</dbReference>
<sequence>MLEKCWVNIRHLYGKAVTFIPPQGFFLPKIKVQMGLKDCEAVRNALKSCLTLTSSRIRAHGFVAVTSALCHLQTKARLLRGYSFIFNDPGEWYSHIPAVDPLHLLRPDFVISIEVYCLQTGSSGGVGIDGASTDSYQCLGLQTLVWRSISIVVMEKSLIISSAKKCEEEEVQRSTSKGGYRSVC</sequence>
<dbReference type="OrthoDB" id="10061407at2759"/>
<reference evidence="1" key="2">
    <citation type="submission" date="2015-11" db="EMBL/GenBank/DDBJ databases">
        <authorList>
            <person name="Zhang Y."/>
            <person name="Guo Z."/>
        </authorList>
    </citation>
    <scope>NUCLEOTIDE SEQUENCE</scope>
</reference>
<reference evidence="1" key="1">
    <citation type="journal article" date="2013" name="Nature">
        <title>The genomes of four tapeworm species reveal adaptations to parasitism.</title>
        <authorList>
            <person name="Tsai I.J."/>
            <person name="Zarowiecki M."/>
            <person name="Holroyd N."/>
            <person name="Garciarrubio A."/>
            <person name="Sanchez-Flores A."/>
            <person name="Brooks K.L."/>
            <person name="Tracey A."/>
            <person name="Bobes R.J."/>
            <person name="Fragoso G."/>
            <person name="Sciutto E."/>
            <person name="Aslett M."/>
            <person name="Beasley H."/>
            <person name="Bennett H.M."/>
            <person name="Cai J."/>
            <person name="Camicia F."/>
            <person name="Clark R."/>
            <person name="Cucher M."/>
            <person name="De Silva N."/>
            <person name="Day T.A."/>
            <person name="Deplazes P."/>
            <person name="Estrada K."/>
            <person name="Fernandez C."/>
            <person name="Holland P.W."/>
            <person name="Hou J."/>
            <person name="Hu S."/>
            <person name="Huckvale T."/>
            <person name="Hung S.S."/>
            <person name="Kamenetzky L."/>
            <person name="Keane J.A."/>
            <person name="Kiss F."/>
            <person name="Koziol U."/>
            <person name="Lambert O."/>
            <person name="Liu K."/>
            <person name="Luo X."/>
            <person name="Luo Y."/>
            <person name="Macchiaroli N."/>
            <person name="Nichol S."/>
            <person name="Paps J."/>
            <person name="Parkinson J."/>
            <person name="Pouchkina-Stantcheva N."/>
            <person name="Riddiford N."/>
            <person name="Rosenzvit M."/>
            <person name="Salinas G."/>
            <person name="Wasmuth J.D."/>
            <person name="Zamanian M."/>
            <person name="Zheng Y."/>
            <person name="Cai X."/>
            <person name="Soberon X."/>
            <person name="Olson P.D."/>
            <person name="Laclette J.P."/>
            <person name="Brehm K."/>
            <person name="Berriman M."/>
            <person name="Garciarrubio A."/>
            <person name="Bobes R.J."/>
            <person name="Fragoso G."/>
            <person name="Sanchez-Flores A."/>
            <person name="Estrada K."/>
            <person name="Cevallos M.A."/>
            <person name="Morett E."/>
            <person name="Gonzalez V."/>
            <person name="Portillo T."/>
            <person name="Ochoa-Leyva A."/>
            <person name="Jose M.V."/>
            <person name="Sciutto E."/>
            <person name="Landa A."/>
            <person name="Jimenez L."/>
            <person name="Valdes V."/>
            <person name="Carrero J.C."/>
            <person name="Larralde C."/>
            <person name="Morales-Montor J."/>
            <person name="Limon-Lason J."/>
            <person name="Soberon X."/>
            <person name="Laclette J.P."/>
        </authorList>
    </citation>
    <scope>NUCLEOTIDE SEQUENCE [LARGE SCALE GENOMIC DNA]</scope>
</reference>
<accession>A0A0S4MN56</accession>
<proteinExistence type="predicted"/>
<organism evidence="1 2">
    <name type="scientific">Echinococcus multilocularis</name>
    <name type="common">Fox tapeworm</name>
    <dbReference type="NCBI Taxonomy" id="6211"/>
    <lineage>
        <taxon>Eukaryota</taxon>
        <taxon>Metazoa</taxon>
        <taxon>Spiralia</taxon>
        <taxon>Lophotrochozoa</taxon>
        <taxon>Platyhelminthes</taxon>
        <taxon>Cestoda</taxon>
        <taxon>Eucestoda</taxon>
        <taxon>Cyclophyllidea</taxon>
        <taxon>Taeniidae</taxon>
        <taxon>Echinococcus</taxon>
    </lineage>
</organism>
<dbReference type="AlphaFoldDB" id="A0A0S4MN56"/>
<protein>
    <submittedName>
        <fullName evidence="1">Actin binding protein anillin</fullName>
    </submittedName>
</protein>
<evidence type="ECO:0000313" key="1">
    <source>
        <dbReference type="EMBL" id="CUT99705.1"/>
    </source>
</evidence>
<evidence type="ECO:0000313" key="2">
    <source>
        <dbReference type="Proteomes" id="UP000017246"/>
    </source>
</evidence>
<keyword evidence="2" id="KW-1185">Reference proteome</keyword>